<keyword evidence="2" id="KW-1185">Reference proteome</keyword>
<evidence type="ECO:0000313" key="1">
    <source>
        <dbReference type="EMBL" id="GGE76286.1"/>
    </source>
</evidence>
<sequence length="100" mass="11301">METDRADPGIDLNSPYHYRLWCRDFADTTRVIRSPEGAVVAFTTAYVRPDEPTTLMVWQQVASASHRSRNLGHARVRDITQSHLAEHRTTHVEATVTALA</sequence>
<protein>
    <submittedName>
        <fullName evidence="1">Uncharacterized protein</fullName>
    </submittedName>
</protein>
<organism evidence="1 2">
    <name type="scientific">Nesterenkonia cremea</name>
    <dbReference type="NCBI Taxonomy" id="1882340"/>
    <lineage>
        <taxon>Bacteria</taxon>
        <taxon>Bacillati</taxon>
        <taxon>Actinomycetota</taxon>
        <taxon>Actinomycetes</taxon>
        <taxon>Micrococcales</taxon>
        <taxon>Micrococcaceae</taxon>
        <taxon>Nesterenkonia</taxon>
    </lineage>
</organism>
<reference evidence="1" key="2">
    <citation type="submission" date="2020-09" db="EMBL/GenBank/DDBJ databases">
        <authorList>
            <person name="Sun Q."/>
            <person name="Zhou Y."/>
        </authorList>
    </citation>
    <scope>NUCLEOTIDE SEQUENCE</scope>
    <source>
        <strain evidence="1">CGMCC 1.15388</strain>
    </source>
</reference>
<dbReference type="Proteomes" id="UP000633136">
    <property type="component" value="Unassembled WGS sequence"/>
</dbReference>
<dbReference type="Gene3D" id="3.40.630.30">
    <property type="match status" value="1"/>
</dbReference>
<gene>
    <name evidence="1" type="ORF">GCM10011401_24570</name>
</gene>
<proteinExistence type="predicted"/>
<dbReference type="AlphaFoldDB" id="A0A917AUH0"/>
<dbReference type="EMBL" id="BMIS01000013">
    <property type="protein sequence ID" value="GGE76286.1"/>
    <property type="molecule type" value="Genomic_DNA"/>
</dbReference>
<accession>A0A917AUH0</accession>
<name>A0A917AUH0_9MICC</name>
<comment type="caution">
    <text evidence="1">The sequence shown here is derived from an EMBL/GenBank/DDBJ whole genome shotgun (WGS) entry which is preliminary data.</text>
</comment>
<reference evidence="1" key="1">
    <citation type="journal article" date="2014" name="Int. J. Syst. Evol. Microbiol.">
        <title>Complete genome sequence of Corynebacterium casei LMG S-19264T (=DSM 44701T), isolated from a smear-ripened cheese.</title>
        <authorList>
            <consortium name="US DOE Joint Genome Institute (JGI-PGF)"/>
            <person name="Walter F."/>
            <person name="Albersmeier A."/>
            <person name="Kalinowski J."/>
            <person name="Ruckert C."/>
        </authorList>
    </citation>
    <scope>NUCLEOTIDE SEQUENCE</scope>
    <source>
        <strain evidence="1">CGMCC 1.15388</strain>
    </source>
</reference>
<evidence type="ECO:0000313" key="2">
    <source>
        <dbReference type="Proteomes" id="UP000633136"/>
    </source>
</evidence>